<dbReference type="PANTHER" id="PTHR35399:SF2">
    <property type="entry name" value="DUF839 DOMAIN-CONTAINING PROTEIN"/>
    <property type="match status" value="1"/>
</dbReference>
<comment type="caution">
    <text evidence="2">The sequence shown here is derived from an EMBL/GenBank/DDBJ whole genome shotgun (WGS) entry which is preliminary data.</text>
</comment>
<dbReference type="EMBL" id="RFLX01000004">
    <property type="protein sequence ID" value="RMI25644.1"/>
    <property type="molecule type" value="Genomic_DNA"/>
</dbReference>
<feature type="signal peptide" evidence="1">
    <location>
        <begin position="1"/>
        <end position="23"/>
    </location>
</feature>
<dbReference type="RefSeq" id="WP_120636701.1">
    <property type="nucleotide sequence ID" value="NZ_RAQU01000009.1"/>
</dbReference>
<evidence type="ECO:0000313" key="4">
    <source>
        <dbReference type="Proteomes" id="UP000274097"/>
    </source>
</evidence>
<evidence type="ECO:0000256" key="1">
    <source>
        <dbReference type="SAM" id="SignalP"/>
    </source>
</evidence>
<organism evidence="2 5">
    <name type="scientific">Teichococcus wenyumeiae</name>
    <dbReference type="NCBI Taxonomy" id="2478470"/>
    <lineage>
        <taxon>Bacteria</taxon>
        <taxon>Pseudomonadati</taxon>
        <taxon>Pseudomonadota</taxon>
        <taxon>Alphaproteobacteria</taxon>
        <taxon>Acetobacterales</taxon>
        <taxon>Roseomonadaceae</taxon>
        <taxon>Roseomonas</taxon>
    </lineage>
</organism>
<dbReference type="SUPFAM" id="SSF101898">
    <property type="entry name" value="NHL repeat"/>
    <property type="match status" value="1"/>
</dbReference>
<protein>
    <submittedName>
        <fullName evidence="2">DUF839 domain-containing protein</fullName>
    </submittedName>
</protein>
<dbReference type="InParanoid" id="A0A3A9JHF4"/>
<name>A0A3A9JHF4_9PROT</name>
<dbReference type="PANTHER" id="PTHR35399">
    <property type="entry name" value="SLR8030 PROTEIN"/>
    <property type="match status" value="1"/>
</dbReference>
<dbReference type="OrthoDB" id="9801383at2"/>
<evidence type="ECO:0000313" key="2">
    <source>
        <dbReference type="EMBL" id="RKK05810.1"/>
    </source>
</evidence>
<evidence type="ECO:0000313" key="3">
    <source>
        <dbReference type="EMBL" id="RMI25644.1"/>
    </source>
</evidence>
<sequence length="528" mass="54769">MLHRRSLLATAAILPLLPLAAQAQVTTLDIPPRAMPLKPDDTVAPGYRRTVLLRWGDRVTFDAPEWNPRRPTAQAAASQFGWDARICALVPAPPATDGVARAILAVAHPTVDPAMAFPDGRDHPTVAAMTQGASLLNMEKQGGRWIVVDGGYQSRRLTADTLCRITGPAAEAVGDTVQGLLGISGGCATPWGTLLLGEDDPAPWLTRLRDLHPRFNEGTRFGWMVELDPLDPQSIPAKRSALARFPRGDAAAALTADGRAVVYMTDRRAFGYLFRFISAGPAAAPDALDAGTLSVARLDGRGLAWAALPSGAETTLNPLAAASQAAAVAFDVPSGLAIDPRSGRLYLACRGNAARRPEQVDALNPLAGSSSGHVVEIIPAGGDHGAETAAASLLLVGGQPPARFATLGSAWPDAPTTLAVDGRGRLWIGTDHAGRIGQAPDALYGCDTDGPGRGLPLPIYGAPFGAGIGGAAFSPDGQALFSVARAPGANPGSDYARPGTRWPQFDPAVPPRSTLMSFARENGGPVGG</sequence>
<dbReference type="InterPro" id="IPR008557">
    <property type="entry name" value="PhoX"/>
</dbReference>
<accession>A0A3A9JHF4</accession>
<keyword evidence="4" id="KW-1185">Reference proteome</keyword>
<gene>
    <name evidence="2" type="ORF">D6Z83_02215</name>
    <name evidence="3" type="ORF">EBE87_08015</name>
</gene>
<dbReference type="Proteomes" id="UP000274097">
    <property type="component" value="Unassembled WGS sequence"/>
</dbReference>
<feature type="chain" id="PRO_5017447790" evidence="1">
    <location>
        <begin position="24"/>
        <end position="528"/>
    </location>
</feature>
<dbReference type="AlphaFoldDB" id="A0A3A9JHF4"/>
<dbReference type="InterPro" id="IPR011042">
    <property type="entry name" value="6-blade_b-propeller_TolB-like"/>
</dbReference>
<dbReference type="Pfam" id="PF05787">
    <property type="entry name" value="PhoX"/>
    <property type="match status" value="1"/>
</dbReference>
<reference evidence="2 5" key="1">
    <citation type="submission" date="2018-09" db="EMBL/GenBank/DDBJ databases">
        <title>Roseomonas sp. nov., isolated from feces of Tibetan antelopes in the Qinghai-Tibet plateau, China.</title>
        <authorList>
            <person name="Tian Z."/>
        </authorList>
    </citation>
    <scope>NUCLEOTIDE SEQUENCE [LARGE SCALE GENOMIC DNA]</scope>
    <source>
        <strain evidence="3 4">Z23</strain>
        <strain evidence="2 5">Z24</strain>
    </source>
</reference>
<dbReference type="Proteomes" id="UP000278036">
    <property type="component" value="Unassembled WGS sequence"/>
</dbReference>
<evidence type="ECO:0000313" key="5">
    <source>
        <dbReference type="Proteomes" id="UP000278036"/>
    </source>
</evidence>
<keyword evidence="1" id="KW-0732">Signal</keyword>
<proteinExistence type="predicted"/>
<dbReference type="Gene3D" id="2.120.10.30">
    <property type="entry name" value="TolB, C-terminal domain"/>
    <property type="match status" value="1"/>
</dbReference>
<dbReference type="EMBL" id="RAQU01000009">
    <property type="protein sequence ID" value="RKK05810.1"/>
    <property type="molecule type" value="Genomic_DNA"/>
</dbReference>